<comment type="function">
    <text evidence="2">Catalyzes the reduction of dTDP-6-deoxy-L-lyxo-4-hexulose to yield dTDP-L-rhamnose.</text>
</comment>
<keyword evidence="2" id="KW-0560">Oxidoreductase</keyword>
<dbReference type="InterPro" id="IPR029903">
    <property type="entry name" value="RmlD-like-bd"/>
</dbReference>
<keyword evidence="2" id="KW-0521">NADP</keyword>
<dbReference type="InterPro" id="IPR005913">
    <property type="entry name" value="dTDP_dehydrorham_reduct"/>
</dbReference>
<dbReference type="CDD" id="cd05254">
    <property type="entry name" value="dTDP_HR_like_SDR_e"/>
    <property type="match status" value="1"/>
</dbReference>
<evidence type="ECO:0000313" key="5">
    <source>
        <dbReference type="Proteomes" id="UP000177737"/>
    </source>
</evidence>
<accession>A0A1F7WUD0</accession>
<gene>
    <name evidence="4" type="ORF">A2129_02690</name>
</gene>
<reference evidence="4 5" key="1">
    <citation type="journal article" date="2016" name="Nat. Commun.">
        <title>Thousands of microbial genomes shed light on interconnected biogeochemical processes in an aquifer system.</title>
        <authorList>
            <person name="Anantharaman K."/>
            <person name="Brown C.T."/>
            <person name="Hug L.A."/>
            <person name="Sharon I."/>
            <person name="Castelle C.J."/>
            <person name="Probst A.J."/>
            <person name="Thomas B.C."/>
            <person name="Singh A."/>
            <person name="Wilkins M.J."/>
            <person name="Karaoz U."/>
            <person name="Brodie E.L."/>
            <person name="Williams K.H."/>
            <person name="Hubbard S.S."/>
            <person name="Banfield J.F."/>
        </authorList>
    </citation>
    <scope>NUCLEOTIDE SEQUENCE [LARGE SCALE GENOMIC DNA]</scope>
</reference>
<organism evidence="4 5">
    <name type="scientific">Candidatus Woesebacteria bacterium GWC1_42_13</name>
    <dbReference type="NCBI Taxonomy" id="1802475"/>
    <lineage>
        <taxon>Bacteria</taxon>
        <taxon>Candidatus Woeseibacteriota</taxon>
    </lineage>
</organism>
<comment type="caution">
    <text evidence="4">The sequence shown here is derived from an EMBL/GenBank/DDBJ whole genome shotgun (WGS) entry which is preliminary data.</text>
</comment>
<dbReference type="InterPro" id="IPR036291">
    <property type="entry name" value="NAD(P)-bd_dom_sf"/>
</dbReference>
<dbReference type="UniPathway" id="UPA00124"/>
<dbReference type="PANTHER" id="PTHR10491:SF4">
    <property type="entry name" value="METHIONINE ADENOSYLTRANSFERASE 2 SUBUNIT BETA"/>
    <property type="match status" value="1"/>
</dbReference>
<evidence type="ECO:0000256" key="1">
    <source>
        <dbReference type="ARBA" id="ARBA00010944"/>
    </source>
</evidence>
<dbReference type="Proteomes" id="UP000177737">
    <property type="component" value="Unassembled WGS sequence"/>
</dbReference>
<name>A0A1F7WUD0_9BACT</name>
<dbReference type="PANTHER" id="PTHR10491">
    <property type="entry name" value="DTDP-4-DEHYDRORHAMNOSE REDUCTASE"/>
    <property type="match status" value="1"/>
</dbReference>
<evidence type="ECO:0000256" key="2">
    <source>
        <dbReference type="RuleBase" id="RU364082"/>
    </source>
</evidence>
<dbReference type="SUPFAM" id="SSF51735">
    <property type="entry name" value="NAD(P)-binding Rossmann-fold domains"/>
    <property type="match status" value="1"/>
</dbReference>
<evidence type="ECO:0000259" key="3">
    <source>
        <dbReference type="Pfam" id="PF04321"/>
    </source>
</evidence>
<comment type="similarity">
    <text evidence="1 2">Belongs to the dTDP-4-dehydrorhamnose reductase family.</text>
</comment>
<dbReference type="Pfam" id="PF04321">
    <property type="entry name" value="RmlD_sub_bind"/>
    <property type="match status" value="1"/>
</dbReference>
<feature type="non-terminal residue" evidence="4">
    <location>
        <position position="1"/>
    </location>
</feature>
<dbReference type="Gene3D" id="3.90.25.10">
    <property type="entry name" value="UDP-galactose 4-epimerase, domain 1"/>
    <property type="match status" value="1"/>
</dbReference>
<feature type="domain" description="RmlD-like substrate binding" evidence="3">
    <location>
        <begin position="3"/>
        <end position="255"/>
    </location>
</feature>
<dbReference type="AlphaFoldDB" id="A0A1F7WUD0"/>
<proteinExistence type="inferred from homology"/>
<dbReference type="Gene3D" id="3.40.50.720">
    <property type="entry name" value="NAD(P)-binding Rossmann-like Domain"/>
    <property type="match status" value="1"/>
</dbReference>
<dbReference type="GO" id="GO:0008831">
    <property type="term" value="F:dTDP-4-dehydrorhamnose reductase activity"/>
    <property type="evidence" value="ECO:0007669"/>
    <property type="project" value="UniProtKB-EC"/>
</dbReference>
<evidence type="ECO:0000313" key="4">
    <source>
        <dbReference type="EMBL" id="OGM06237.1"/>
    </source>
</evidence>
<comment type="pathway">
    <text evidence="2">Carbohydrate biosynthesis; dTDP-L-rhamnose biosynthesis.</text>
</comment>
<dbReference type="EMBL" id="MGFN01000039">
    <property type="protein sequence ID" value="OGM06237.1"/>
    <property type="molecule type" value="Genomic_DNA"/>
</dbReference>
<protein>
    <recommendedName>
        <fullName evidence="2">dTDP-4-dehydrorhamnose reductase</fullName>
        <ecNumber evidence="2">1.1.1.133</ecNumber>
    </recommendedName>
</protein>
<dbReference type="GO" id="GO:0019305">
    <property type="term" value="P:dTDP-rhamnose biosynthetic process"/>
    <property type="evidence" value="ECO:0007669"/>
    <property type="project" value="UniProtKB-UniPathway"/>
</dbReference>
<sequence length="262" mass="28759">SSKEAVLRYIKKHEPNVIINFAAYTNVDGAEVKEEKGQRSGQAWKINVEGARNLAEVAKKHGTFLIHISTDFVFPGTSESPGPYNESDNPNEGDSDLIGWYAKTKLLAERALLIVGGDLAIVRISFPFGNPNSEKDLTAKTRKVIELGYGIYSNQKITPTYIPDLVNAVAIVMERKLTGIYHVATNPVTTPYEFGRYFAKKSGIPGEIKEGSMPDFVKDSGKAPRPLIGGLNTKHTAKLLGIKFMTWQEAIDEFVGLLATNS</sequence>
<dbReference type="EC" id="1.1.1.133" evidence="2"/>